<gene>
    <name evidence="2" type="ORF">EZS28_003591</name>
</gene>
<dbReference type="EMBL" id="SNRW01000484">
    <property type="protein sequence ID" value="KAA6400881.1"/>
    <property type="molecule type" value="Genomic_DNA"/>
</dbReference>
<proteinExistence type="predicted"/>
<evidence type="ECO:0000313" key="3">
    <source>
        <dbReference type="Proteomes" id="UP000324800"/>
    </source>
</evidence>
<protein>
    <submittedName>
        <fullName evidence="2">Uncharacterized protein</fullName>
    </submittedName>
</protein>
<evidence type="ECO:0000256" key="1">
    <source>
        <dbReference type="SAM" id="MobiDB-lite"/>
    </source>
</evidence>
<dbReference type="AlphaFoldDB" id="A0A5J4X106"/>
<accession>A0A5J4X106</accession>
<evidence type="ECO:0000313" key="2">
    <source>
        <dbReference type="EMBL" id="KAA6400881.1"/>
    </source>
</evidence>
<feature type="region of interest" description="Disordered" evidence="1">
    <location>
        <begin position="1"/>
        <end position="23"/>
    </location>
</feature>
<sequence>MHKFGASKISRKKQAERVRLKTSQSPLVTFRQIILSESFCLFSFCVFIQFDSVVDVFVISKFLFIN</sequence>
<reference evidence="2 3" key="1">
    <citation type="submission" date="2019-03" db="EMBL/GenBank/DDBJ databases">
        <title>Single cell metagenomics reveals metabolic interactions within the superorganism composed of flagellate Streblomastix strix and complex community of Bacteroidetes bacteria on its surface.</title>
        <authorList>
            <person name="Treitli S.C."/>
            <person name="Kolisko M."/>
            <person name="Husnik F."/>
            <person name="Keeling P."/>
            <person name="Hampl V."/>
        </authorList>
    </citation>
    <scope>NUCLEOTIDE SEQUENCE [LARGE SCALE GENOMIC DNA]</scope>
    <source>
        <strain evidence="2">ST1C</strain>
    </source>
</reference>
<feature type="compositionally biased region" description="Basic residues" evidence="1">
    <location>
        <begin position="1"/>
        <end position="12"/>
    </location>
</feature>
<comment type="caution">
    <text evidence="2">The sequence shown here is derived from an EMBL/GenBank/DDBJ whole genome shotgun (WGS) entry which is preliminary data.</text>
</comment>
<organism evidence="2 3">
    <name type="scientific">Streblomastix strix</name>
    <dbReference type="NCBI Taxonomy" id="222440"/>
    <lineage>
        <taxon>Eukaryota</taxon>
        <taxon>Metamonada</taxon>
        <taxon>Preaxostyla</taxon>
        <taxon>Oxymonadida</taxon>
        <taxon>Streblomastigidae</taxon>
        <taxon>Streblomastix</taxon>
    </lineage>
</organism>
<dbReference type="Proteomes" id="UP000324800">
    <property type="component" value="Unassembled WGS sequence"/>
</dbReference>
<name>A0A5J4X106_9EUKA</name>